<proteinExistence type="predicted"/>
<sequence>MFSKRKANTDWKRGVTQNTSSGVLELPTIVNSHSLKRDPQTGTDWRPRQEKVAHPKREAEAGTDWKRNAAANTDWKRGTDWRRDAARLGSISS</sequence>
<dbReference type="Proteomes" id="UP000294933">
    <property type="component" value="Unassembled WGS sequence"/>
</dbReference>
<reference evidence="2 3" key="1">
    <citation type="submission" date="2018-06" db="EMBL/GenBank/DDBJ databases">
        <title>A transcriptomic atlas of mushroom development highlights an independent origin of complex multicellularity.</title>
        <authorList>
            <consortium name="DOE Joint Genome Institute"/>
            <person name="Krizsan K."/>
            <person name="Almasi E."/>
            <person name="Merenyi Z."/>
            <person name="Sahu N."/>
            <person name="Viragh M."/>
            <person name="Koszo T."/>
            <person name="Mondo S."/>
            <person name="Kiss B."/>
            <person name="Balint B."/>
            <person name="Kues U."/>
            <person name="Barry K."/>
            <person name="Hegedus J.C."/>
            <person name="Henrissat B."/>
            <person name="Johnson J."/>
            <person name="Lipzen A."/>
            <person name="Ohm R."/>
            <person name="Nagy I."/>
            <person name="Pangilinan J."/>
            <person name="Yan J."/>
            <person name="Xiong Y."/>
            <person name="Grigoriev I.V."/>
            <person name="Hibbett D.S."/>
            <person name="Nagy L.G."/>
        </authorList>
    </citation>
    <scope>NUCLEOTIDE SEQUENCE [LARGE SCALE GENOMIC DNA]</scope>
    <source>
        <strain evidence="2 3">SZMC22713</strain>
    </source>
</reference>
<evidence type="ECO:0000313" key="3">
    <source>
        <dbReference type="Proteomes" id="UP000294933"/>
    </source>
</evidence>
<dbReference type="OrthoDB" id="3250725at2759"/>
<feature type="region of interest" description="Disordered" evidence="1">
    <location>
        <begin position="1"/>
        <end position="93"/>
    </location>
</feature>
<keyword evidence="3" id="KW-1185">Reference proteome</keyword>
<organism evidence="2 3">
    <name type="scientific">Rickenella mellea</name>
    <dbReference type="NCBI Taxonomy" id="50990"/>
    <lineage>
        <taxon>Eukaryota</taxon>
        <taxon>Fungi</taxon>
        <taxon>Dikarya</taxon>
        <taxon>Basidiomycota</taxon>
        <taxon>Agaricomycotina</taxon>
        <taxon>Agaricomycetes</taxon>
        <taxon>Hymenochaetales</taxon>
        <taxon>Rickenellaceae</taxon>
        <taxon>Rickenella</taxon>
    </lineage>
</organism>
<protein>
    <submittedName>
        <fullName evidence="2">Uncharacterized protein</fullName>
    </submittedName>
</protein>
<evidence type="ECO:0000313" key="2">
    <source>
        <dbReference type="EMBL" id="TDL28750.1"/>
    </source>
</evidence>
<dbReference type="VEuPathDB" id="FungiDB:BD410DRAFT_242536"/>
<feature type="compositionally biased region" description="Basic and acidic residues" evidence="1">
    <location>
        <begin position="74"/>
        <end position="86"/>
    </location>
</feature>
<feature type="compositionally biased region" description="Basic and acidic residues" evidence="1">
    <location>
        <begin position="35"/>
        <end position="67"/>
    </location>
</feature>
<dbReference type="AlphaFoldDB" id="A0A4Y7QP83"/>
<name>A0A4Y7QP83_9AGAM</name>
<dbReference type="EMBL" id="ML170157">
    <property type="protein sequence ID" value="TDL28750.1"/>
    <property type="molecule type" value="Genomic_DNA"/>
</dbReference>
<accession>A0A4Y7QP83</accession>
<gene>
    <name evidence="2" type="ORF">BD410DRAFT_242536</name>
</gene>
<evidence type="ECO:0000256" key="1">
    <source>
        <dbReference type="SAM" id="MobiDB-lite"/>
    </source>
</evidence>